<keyword evidence="3" id="KW-1185">Reference proteome</keyword>
<dbReference type="Pfam" id="PF22893">
    <property type="entry name" value="ULD_2"/>
    <property type="match status" value="1"/>
</dbReference>
<proteinExistence type="predicted"/>
<name>A0A6A6NTN4_9PEZI</name>
<dbReference type="OrthoDB" id="3045089at2759"/>
<dbReference type="Proteomes" id="UP000799766">
    <property type="component" value="Unassembled WGS sequence"/>
</dbReference>
<evidence type="ECO:0000313" key="2">
    <source>
        <dbReference type="EMBL" id="KAF2454792.1"/>
    </source>
</evidence>
<dbReference type="EMBL" id="MU001689">
    <property type="protein sequence ID" value="KAF2454792.1"/>
    <property type="molecule type" value="Genomic_DNA"/>
</dbReference>
<evidence type="ECO:0000259" key="1">
    <source>
        <dbReference type="Pfam" id="PF22893"/>
    </source>
</evidence>
<accession>A0A6A6NTN4</accession>
<gene>
    <name evidence="2" type="ORF">BDY21DRAFT_266957</name>
</gene>
<dbReference type="AlphaFoldDB" id="A0A6A6NTN4"/>
<sequence length="68" mass="7844">IKFKDAVGRKFSFPWDLCKTWHGMEKLIQQAFAHVDVIGPHVMEGHYDLVGPDNEIILPPVWETMVQP</sequence>
<feature type="non-terminal residue" evidence="2">
    <location>
        <position position="1"/>
    </location>
</feature>
<dbReference type="InterPro" id="IPR054464">
    <property type="entry name" value="ULD_fung"/>
</dbReference>
<reference evidence="2" key="1">
    <citation type="journal article" date="2020" name="Stud. Mycol.">
        <title>101 Dothideomycetes genomes: a test case for predicting lifestyles and emergence of pathogens.</title>
        <authorList>
            <person name="Haridas S."/>
            <person name="Albert R."/>
            <person name="Binder M."/>
            <person name="Bloem J."/>
            <person name="Labutti K."/>
            <person name="Salamov A."/>
            <person name="Andreopoulos B."/>
            <person name="Baker S."/>
            <person name="Barry K."/>
            <person name="Bills G."/>
            <person name="Bluhm B."/>
            <person name="Cannon C."/>
            <person name="Castanera R."/>
            <person name="Culley D."/>
            <person name="Daum C."/>
            <person name="Ezra D."/>
            <person name="Gonzalez J."/>
            <person name="Henrissat B."/>
            <person name="Kuo A."/>
            <person name="Liang C."/>
            <person name="Lipzen A."/>
            <person name="Lutzoni F."/>
            <person name="Magnuson J."/>
            <person name="Mondo S."/>
            <person name="Nolan M."/>
            <person name="Ohm R."/>
            <person name="Pangilinan J."/>
            <person name="Park H.-J."/>
            <person name="Ramirez L."/>
            <person name="Alfaro M."/>
            <person name="Sun H."/>
            <person name="Tritt A."/>
            <person name="Yoshinaga Y."/>
            <person name="Zwiers L.-H."/>
            <person name="Turgeon B."/>
            <person name="Goodwin S."/>
            <person name="Spatafora J."/>
            <person name="Crous P."/>
            <person name="Grigoriev I."/>
        </authorList>
    </citation>
    <scope>NUCLEOTIDE SEQUENCE</scope>
    <source>
        <strain evidence="2">ATCC 16933</strain>
    </source>
</reference>
<evidence type="ECO:0000313" key="3">
    <source>
        <dbReference type="Proteomes" id="UP000799766"/>
    </source>
</evidence>
<feature type="domain" description="Ubiquitin-like" evidence="1">
    <location>
        <begin position="1"/>
        <end position="68"/>
    </location>
</feature>
<organism evidence="2 3">
    <name type="scientific">Lineolata rhizophorae</name>
    <dbReference type="NCBI Taxonomy" id="578093"/>
    <lineage>
        <taxon>Eukaryota</taxon>
        <taxon>Fungi</taxon>
        <taxon>Dikarya</taxon>
        <taxon>Ascomycota</taxon>
        <taxon>Pezizomycotina</taxon>
        <taxon>Dothideomycetes</taxon>
        <taxon>Dothideomycetes incertae sedis</taxon>
        <taxon>Lineolatales</taxon>
        <taxon>Lineolataceae</taxon>
        <taxon>Lineolata</taxon>
    </lineage>
</organism>
<feature type="non-terminal residue" evidence="2">
    <location>
        <position position="68"/>
    </location>
</feature>
<protein>
    <recommendedName>
        <fullName evidence="1">Ubiquitin-like domain-containing protein</fullName>
    </recommendedName>
</protein>